<dbReference type="InterPro" id="IPR027417">
    <property type="entry name" value="P-loop_NTPase"/>
</dbReference>
<name>A0A1G9XUK3_9ACTN</name>
<dbReference type="InterPro" id="IPR007111">
    <property type="entry name" value="NACHT_NTPase"/>
</dbReference>
<evidence type="ECO:0000259" key="1">
    <source>
        <dbReference type="PROSITE" id="PS50837"/>
    </source>
</evidence>
<accession>A0A1G9XUK3</accession>
<dbReference type="SUPFAM" id="SSF52540">
    <property type="entry name" value="P-loop containing nucleoside triphosphate hydrolases"/>
    <property type="match status" value="1"/>
</dbReference>
<dbReference type="Pfam" id="PF05729">
    <property type="entry name" value="NACHT"/>
    <property type="match status" value="1"/>
</dbReference>
<proteinExistence type="predicted"/>
<evidence type="ECO:0000313" key="2">
    <source>
        <dbReference type="EMBL" id="SDN00086.1"/>
    </source>
</evidence>
<dbReference type="Gene3D" id="3.40.50.300">
    <property type="entry name" value="P-loop containing nucleotide triphosphate hydrolases"/>
    <property type="match status" value="1"/>
</dbReference>
<feature type="domain" description="NACHT" evidence="1">
    <location>
        <begin position="250"/>
        <end position="375"/>
    </location>
</feature>
<dbReference type="EMBL" id="FNIE01000002">
    <property type="protein sequence ID" value="SDN00086.1"/>
    <property type="molecule type" value="Genomic_DNA"/>
</dbReference>
<dbReference type="PROSITE" id="PS50837">
    <property type="entry name" value="NACHT"/>
    <property type="match status" value="1"/>
</dbReference>
<keyword evidence="3" id="KW-1185">Reference proteome</keyword>
<protein>
    <submittedName>
        <fullName evidence="2">NACHT domain-containing protein</fullName>
    </submittedName>
</protein>
<dbReference type="Proteomes" id="UP000199341">
    <property type="component" value="Unassembled WGS sequence"/>
</dbReference>
<dbReference type="STRING" id="310781.SAMN05216259_102272"/>
<organism evidence="2 3">
    <name type="scientific">Actinacidiphila guanduensis</name>
    <dbReference type="NCBI Taxonomy" id="310781"/>
    <lineage>
        <taxon>Bacteria</taxon>
        <taxon>Bacillati</taxon>
        <taxon>Actinomycetota</taxon>
        <taxon>Actinomycetes</taxon>
        <taxon>Kitasatosporales</taxon>
        <taxon>Streptomycetaceae</taxon>
        <taxon>Actinacidiphila</taxon>
    </lineage>
</organism>
<dbReference type="PANTHER" id="PTHR46844">
    <property type="entry name" value="SLR5058 PROTEIN"/>
    <property type="match status" value="1"/>
</dbReference>
<dbReference type="PANTHER" id="PTHR46844:SF1">
    <property type="entry name" value="SLR5058 PROTEIN"/>
    <property type="match status" value="1"/>
</dbReference>
<dbReference type="AlphaFoldDB" id="A0A1G9XUK3"/>
<sequence>MITGIETAVLPAAARAAGSAVGKVAALPFGTVAGKFKNRAARKALKESGFDALKVHVPLETASEVVDFLESPDFESIALSVATQMYAGSSAREISAEFAQAPVIIKNQLSLRLTDKSMMSEVSQAVWSALLQKVAERVKEVRAADSLSAEARASLVKVAASFAAADAKNAGHLTQLTDLARFKDFEQQLADQVKNLHATMRLPHAGTTRKVPYSKLFVEPRLEFDIGKAESAHGRIVELKNLDEVLAANQRVVVLGDPGGGKSTLSLKLAYDIARNAFPASAARVPILFVLRDHIEGLRSGKETMSGILESICRNPYNIQPPAGAIDYLLENGRALIIFDGLDELTDTSLRRKVTDFVESFVYRYPATPVLVTSRKIGYSEAPLDDSLFFACTLAELQEEQVALYAKKWFSLDQSVDRKNRAELADSFVRESNFVQDLRRNPLMLSLMCGIYASEHYIPSNRPDVYQKCAELLFERWDKQRGIVIPLPFNAHVRLALNALAYQMYSDPKAQKGLNRQRLVQFVKGFLLSKRYDDEVEAEDAANRFVDFCTGRAWVLTDMGSDTQQNLYAFTHRTFLEYFAANQIVRANSSPDMLFDALHERIAKQEWEVVAQLAVQTLGQNVEDGGDEFLDLLLSAVEDTEEFTSKRNLAAFSVRALGFMVPRPDIIERICRIAISLDIEEVRDEEFRVTLLQQLMNCSPENLQMVVRFVKSTLEKVVESRPNDDVPLFYALNMIDASFLWPGKQIWRDVAEEINLSLAPLVPRHYEKAYWATRKGVLRGDVSVNQLVEGFGSGSLWFTTRGRSLWAPTWSSLLLNASFHPQALPPSDDFISSDVEDSCFSELSRILPRLEAPWVSNSELREAIAYDILRSCDGPVGRRLGTNKDGAFLMFLPVAEMLEKTGEFEHLSRGYAEFRGRTYGLLRKILFKLLTARVDQSFRRSAAATIRNLELSPEVKDFVMDWASGNFDLVEFHTEEQVSYRRASVQLFAGRAD</sequence>
<gene>
    <name evidence="2" type="ORF">SAMN05216259_102272</name>
</gene>
<reference evidence="2 3" key="1">
    <citation type="submission" date="2016-10" db="EMBL/GenBank/DDBJ databases">
        <authorList>
            <person name="de Groot N.N."/>
        </authorList>
    </citation>
    <scope>NUCLEOTIDE SEQUENCE [LARGE SCALE GENOMIC DNA]</scope>
    <source>
        <strain evidence="2 3">CGMCC 4.2022</strain>
    </source>
</reference>
<evidence type="ECO:0000313" key="3">
    <source>
        <dbReference type="Proteomes" id="UP000199341"/>
    </source>
</evidence>